<reference evidence="19" key="1">
    <citation type="submission" date="2016-10" db="EMBL/GenBank/DDBJ databases">
        <authorList>
            <person name="Varghese N."/>
            <person name="Submissions S."/>
        </authorList>
    </citation>
    <scope>NUCLEOTIDE SEQUENCE [LARGE SCALE GENOMIC DNA]</scope>
    <source>
        <strain evidence="19">CGMCC 1.7062</strain>
    </source>
</reference>
<evidence type="ECO:0000256" key="2">
    <source>
        <dbReference type="ARBA" id="ARBA00004429"/>
    </source>
</evidence>
<evidence type="ECO:0000313" key="18">
    <source>
        <dbReference type="EMBL" id="SEG17208.1"/>
    </source>
</evidence>
<name>A0A1H5XZV8_9VIBR</name>
<evidence type="ECO:0000256" key="12">
    <source>
        <dbReference type="ARBA" id="ARBA00022989"/>
    </source>
</evidence>
<keyword evidence="8 15" id="KW-0812">Transmembrane</keyword>
<dbReference type="InterPro" id="IPR003661">
    <property type="entry name" value="HisK_dim/P_dom"/>
</dbReference>
<keyword evidence="19" id="KW-1185">Reference proteome</keyword>
<dbReference type="InterPro" id="IPR004358">
    <property type="entry name" value="Sig_transdc_His_kin-like_C"/>
</dbReference>
<keyword evidence="13" id="KW-0902">Two-component regulatory system</keyword>
<evidence type="ECO:0000256" key="6">
    <source>
        <dbReference type="ARBA" id="ARBA00022553"/>
    </source>
</evidence>
<keyword evidence="5" id="KW-0997">Cell inner membrane</keyword>
<proteinExistence type="predicted"/>
<dbReference type="RefSeq" id="WP_103880199.1">
    <property type="nucleotide sequence ID" value="NZ_FNVG01000008.1"/>
</dbReference>
<dbReference type="PROSITE" id="PS50885">
    <property type="entry name" value="HAMP"/>
    <property type="match status" value="1"/>
</dbReference>
<protein>
    <recommendedName>
        <fullName evidence="3">histidine kinase</fullName>
        <ecNumber evidence="3">2.7.13.3</ecNumber>
    </recommendedName>
</protein>
<dbReference type="SMART" id="SM00304">
    <property type="entry name" value="HAMP"/>
    <property type="match status" value="1"/>
</dbReference>
<evidence type="ECO:0000256" key="10">
    <source>
        <dbReference type="ARBA" id="ARBA00022777"/>
    </source>
</evidence>
<comment type="subcellular location">
    <subcellularLocation>
        <location evidence="2">Cell inner membrane</location>
        <topology evidence="2">Multi-pass membrane protein</topology>
    </subcellularLocation>
</comment>
<evidence type="ECO:0000313" key="19">
    <source>
        <dbReference type="Proteomes" id="UP000236721"/>
    </source>
</evidence>
<evidence type="ECO:0000256" key="9">
    <source>
        <dbReference type="ARBA" id="ARBA00022741"/>
    </source>
</evidence>
<dbReference type="InterPro" id="IPR036097">
    <property type="entry name" value="HisK_dim/P_sf"/>
</dbReference>
<gene>
    <name evidence="18" type="ORF">SAMN04488244_10862</name>
</gene>
<dbReference type="InterPro" id="IPR003594">
    <property type="entry name" value="HATPase_dom"/>
</dbReference>
<evidence type="ECO:0000256" key="8">
    <source>
        <dbReference type="ARBA" id="ARBA00022692"/>
    </source>
</evidence>
<dbReference type="SUPFAM" id="SSF55874">
    <property type="entry name" value="ATPase domain of HSP90 chaperone/DNA topoisomerase II/histidine kinase"/>
    <property type="match status" value="1"/>
</dbReference>
<keyword evidence="6" id="KW-0597">Phosphoprotein</keyword>
<dbReference type="SMART" id="SM00387">
    <property type="entry name" value="HATPase_c"/>
    <property type="match status" value="1"/>
</dbReference>
<dbReference type="PANTHER" id="PTHR44936">
    <property type="entry name" value="SENSOR PROTEIN CREC"/>
    <property type="match status" value="1"/>
</dbReference>
<evidence type="ECO:0000256" key="14">
    <source>
        <dbReference type="ARBA" id="ARBA00023136"/>
    </source>
</evidence>
<comment type="catalytic activity">
    <reaction evidence="1">
        <text>ATP + protein L-histidine = ADP + protein N-phospho-L-histidine.</text>
        <dbReference type="EC" id="2.7.13.3"/>
    </reaction>
</comment>
<dbReference type="InterPro" id="IPR050980">
    <property type="entry name" value="2C_sensor_his_kinase"/>
</dbReference>
<dbReference type="PRINTS" id="PR00344">
    <property type="entry name" value="BCTRLSENSOR"/>
</dbReference>
<evidence type="ECO:0000256" key="4">
    <source>
        <dbReference type="ARBA" id="ARBA00022475"/>
    </source>
</evidence>
<sequence>MTRWYQGLKLIHQIGLVILLGFGLSFFLSIYLLSSEKSENLSFLSSSGAIQRVISVTDILAQTPTELHSSIIHASQSTDLSLSISRRPQVDEPARHSSEELLLIRRLNQAGLEQVHLALVKRERPILNMSDMHDAMMTGMTMREMHSSRMSYIATIDGSVKLGTDTWLNFSSGIQQDTTHWSTGILLSLVGVMIITVGGCILIIHKALTPIRNLEVSARQFAQNRLVSPIESHGPADLLPTITAFNEMQTQLADYIQERSKLLAAISHDLRTPLTSLRLRLEFIEESDDKQQMLQTLSIMDKMLTSTMRFAKDDSQLEPRQRTNINSLLQTVVDEYSDRNVHIDYQDSKMLIESIPPLSIRRMIENLVNNSVQYGGEQNTIALKVKKQGQFLHFEVSDTGVGIEDDKLQEVVKPFTRLDSARDTGSSNVGLGLSITSTLASAYGGKLTLQRNSPSGLICTFTIALSQ</sequence>
<keyword evidence="7" id="KW-0808">Transferase</keyword>
<dbReference type="GO" id="GO:0005886">
    <property type="term" value="C:plasma membrane"/>
    <property type="evidence" value="ECO:0007669"/>
    <property type="project" value="UniProtKB-SubCell"/>
</dbReference>
<dbReference type="AlphaFoldDB" id="A0A1H5XZV8"/>
<keyword evidence="11" id="KW-0067">ATP-binding</keyword>
<keyword evidence="10 18" id="KW-0418">Kinase</keyword>
<keyword evidence="9" id="KW-0547">Nucleotide-binding</keyword>
<dbReference type="GO" id="GO:0005524">
    <property type="term" value="F:ATP binding"/>
    <property type="evidence" value="ECO:0007669"/>
    <property type="project" value="UniProtKB-KW"/>
</dbReference>
<dbReference type="SUPFAM" id="SSF47384">
    <property type="entry name" value="Homodimeric domain of signal transducing histidine kinase"/>
    <property type="match status" value="1"/>
</dbReference>
<dbReference type="Pfam" id="PF00672">
    <property type="entry name" value="HAMP"/>
    <property type="match status" value="1"/>
</dbReference>
<keyword evidence="14 15" id="KW-0472">Membrane</keyword>
<evidence type="ECO:0000256" key="11">
    <source>
        <dbReference type="ARBA" id="ARBA00022840"/>
    </source>
</evidence>
<dbReference type="Gene3D" id="1.10.287.130">
    <property type="match status" value="1"/>
</dbReference>
<evidence type="ECO:0000256" key="13">
    <source>
        <dbReference type="ARBA" id="ARBA00023012"/>
    </source>
</evidence>
<evidence type="ECO:0000256" key="1">
    <source>
        <dbReference type="ARBA" id="ARBA00000085"/>
    </source>
</evidence>
<accession>A0A1H5XZV8</accession>
<dbReference type="PROSITE" id="PS50109">
    <property type="entry name" value="HIS_KIN"/>
    <property type="match status" value="1"/>
</dbReference>
<evidence type="ECO:0000256" key="7">
    <source>
        <dbReference type="ARBA" id="ARBA00022679"/>
    </source>
</evidence>
<dbReference type="InterPro" id="IPR003660">
    <property type="entry name" value="HAMP_dom"/>
</dbReference>
<evidence type="ECO:0000256" key="15">
    <source>
        <dbReference type="SAM" id="Phobius"/>
    </source>
</evidence>
<feature type="transmembrane region" description="Helical" evidence="15">
    <location>
        <begin position="12"/>
        <end position="33"/>
    </location>
</feature>
<dbReference type="Pfam" id="PF02518">
    <property type="entry name" value="HATPase_c"/>
    <property type="match status" value="1"/>
</dbReference>
<dbReference type="InterPro" id="IPR005467">
    <property type="entry name" value="His_kinase_dom"/>
</dbReference>
<evidence type="ECO:0000256" key="3">
    <source>
        <dbReference type="ARBA" id="ARBA00012438"/>
    </source>
</evidence>
<dbReference type="CDD" id="cd00082">
    <property type="entry name" value="HisKA"/>
    <property type="match status" value="1"/>
</dbReference>
<organism evidence="18 19">
    <name type="scientific">Vibrio hangzhouensis</name>
    <dbReference type="NCBI Taxonomy" id="462991"/>
    <lineage>
        <taxon>Bacteria</taxon>
        <taxon>Pseudomonadati</taxon>
        <taxon>Pseudomonadota</taxon>
        <taxon>Gammaproteobacteria</taxon>
        <taxon>Vibrionales</taxon>
        <taxon>Vibrionaceae</taxon>
        <taxon>Vibrio</taxon>
    </lineage>
</organism>
<dbReference type="GO" id="GO:0000155">
    <property type="term" value="F:phosphorelay sensor kinase activity"/>
    <property type="evidence" value="ECO:0007669"/>
    <property type="project" value="InterPro"/>
</dbReference>
<dbReference type="Proteomes" id="UP000236721">
    <property type="component" value="Unassembled WGS sequence"/>
</dbReference>
<feature type="domain" description="HAMP" evidence="17">
    <location>
        <begin position="205"/>
        <end position="257"/>
    </location>
</feature>
<dbReference type="SMART" id="SM00388">
    <property type="entry name" value="HisKA"/>
    <property type="match status" value="1"/>
</dbReference>
<dbReference type="InterPro" id="IPR036890">
    <property type="entry name" value="HATPase_C_sf"/>
</dbReference>
<dbReference type="PANTHER" id="PTHR44936:SF5">
    <property type="entry name" value="SENSOR HISTIDINE KINASE ENVZ"/>
    <property type="match status" value="1"/>
</dbReference>
<dbReference type="Gene3D" id="3.30.565.10">
    <property type="entry name" value="Histidine kinase-like ATPase, C-terminal domain"/>
    <property type="match status" value="1"/>
</dbReference>
<dbReference type="Pfam" id="PF00512">
    <property type="entry name" value="HisKA"/>
    <property type="match status" value="1"/>
</dbReference>
<feature type="transmembrane region" description="Helical" evidence="15">
    <location>
        <begin position="185"/>
        <end position="204"/>
    </location>
</feature>
<feature type="domain" description="Histidine kinase" evidence="16">
    <location>
        <begin position="265"/>
        <end position="467"/>
    </location>
</feature>
<evidence type="ECO:0000259" key="16">
    <source>
        <dbReference type="PROSITE" id="PS50109"/>
    </source>
</evidence>
<dbReference type="OrthoDB" id="9804645at2"/>
<dbReference type="EC" id="2.7.13.3" evidence="3"/>
<keyword evidence="12 15" id="KW-1133">Transmembrane helix</keyword>
<keyword evidence="4" id="KW-1003">Cell membrane</keyword>
<evidence type="ECO:0000256" key="5">
    <source>
        <dbReference type="ARBA" id="ARBA00022519"/>
    </source>
</evidence>
<dbReference type="EMBL" id="FNVG01000008">
    <property type="protein sequence ID" value="SEG17208.1"/>
    <property type="molecule type" value="Genomic_DNA"/>
</dbReference>
<evidence type="ECO:0000259" key="17">
    <source>
        <dbReference type="PROSITE" id="PS50885"/>
    </source>
</evidence>